<dbReference type="InterPro" id="IPR048402">
    <property type="entry name" value="YpeB_N"/>
</dbReference>
<dbReference type="Pfam" id="PF14620">
    <property type="entry name" value="YPEB_PepSY1-2"/>
    <property type="match status" value="1"/>
</dbReference>
<reference evidence="4" key="1">
    <citation type="submission" date="2023-03" db="EMBL/GenBank/DDBJ databases">
        <title>MT1 and MT2 Draft Genomes of Novel Species.</title>
        <authorList>
            <person name="Venkateswaran K."/>
        </authorList>
    </citation>
    <scope>NUCLEOTIDE SEQUENCE</scope>
    <source>
        <strain evidence="4">F6_3S_P_2</strain>
    </source>
</reference>
<name>A0ABT8JUB6_9BACL</name>
<evidence type="ECO:0000313" key="5">
    <source>
        <dbReference type="Proteomes" id="UP001175097"/>
    </source>
</evidence>
<dbReference type="Proteomes" id="UP001175097">
    <property type="component" value="Unassembled WGS sequence"/>
</dbReference>
<dbReference type="InterPro" id="IPR014239">
    <property type="entry name" value="YpeB_PepSY1-2"/>
</dbReference>
<keyword evidence="5" id="KW-1185">Reference proteome</keyword>
<evidence type="ECO:0000259" key="2">
    <source>
        <dbReference type="Pfam" id="PF14620"/>
    </source>
</evidence>
<keyword evidence="1" id="KW-0732">Signal</keyword>
<proteinExistence type="predicted"/>
<evidence type="ECO:0000313" key="4">
    <source>
        <dbReference type="EMBL" id="MDN4608753.1"/>
    </source>
</evidence>
<feature type="chain" id="PRO_5045919082" evidence="1">
    <location>
        <begin position="20"/>
        <end position="428"/>
    </location>
</feature>
<feature type="domain" description="Sporulation protein YpeB PepSY1 and PepSY2" evidence="2">
    <location>
        <begin position="169"/>
        <end position="355"/>
    </location>
</feature>
<organism evidence="4 5">
    <name type="scientific">Sporosarcina highlanderae</name>
    <dbReference type="NCBI Taxonomy" id="3035916"/>
    <lineage>
        <taxon>Bacteria</taxon>
        <taxon>Bacillati</taxon>
        <taxon>Bacillota</taxon>
        <taxon>Bacilli</taxon>
        <taxon>Bacillales</taxon>
        <taxon>Caryophanaceae</taxon>
        <taxon>Sporosarcina</taxon>
    </lineage>
</organism>
<comment type="caution">
    <text evidence="4">The sequence shown here is derived from an EMBL/GenBank/DDBJ whole genome shotgun (WGS) entry which is preliminary data.</text>
</comment>
<feature type="domain" description="Sporulation protein YpeB N-terminal" evidence="3">
    <location>
        <begin position="25"/>
        <end position="116"/>
    </location>
</feature>
<protein>
    <submittedName>
        <fullName evidence="4">Germination protein YpeB</fullName>
    </submittedName>
</protein>
<accession>A0ABT8JUB6</accession>
<sequence>MKKTIFVLAYALIVVSVFAFTKTTENNRLSLALSNEYAMKMADASDKLEELDKAVKQTLLFNHSDESKKSRDDIWRLSSDIKSSVASLPLDASFTTSWMNYLSRVGNYAKEADRAAQPDEYYKVMSQASKNLGSMQNEWKLATAGLLDGQYSMDEWTRKLDTSNPDFDWSTMGASIKQYTESDFPLTASESDAMKKKELKHIEDAKVTQAEAIDRFKILFPNVSNDVIGVEMSKPGSPYPFFHIRFADRESIGYIDITEKGGHVLSYLSERPFGKASLAFEEIKKKAEDFLQAADYKDLVYQESRENNTAWHFVFVRKEPFYGAKVFSDVIHLKVAKDNGDIIGLDASEYIRKEKLHRQAIKKIDWKEFFHKDVQIVEEELAYVENERLEQRLSHYLTVTRDEHGQTGTYSVIVDTETEEVIKTERLD</sequence>
<evidence type="ECO:0000259" key="3">
    <source>
        <dbReference type="Pfam" id="PF20769"/>
    </source>
</evidence>
<evidence type="ECO:0000256" key="1">
    <source>
        <dbReference type="SAM" id="SignalP"/>
    </source>
</evidence>
<dbReference type="RefSeq" id="WP_301245025.1">
    <property type="nucleotide sequence ID" value="NZ_JAROCC010000013.1"/>
</dbReference>
<dbReference type="EMBL" id="JAROCC010000013">
    <property type="protein sequence ID" value="MDN4608753.1"/>
    <property type="molecule type" value="Genomic_DNA"/>
</dbReference>
<feature type="signal peptide" evidence="1">
    <location>
        <begin position="1"/>
        <end position="19"/>
    </location>
</feature>
<gene>
    <name evidence="4" type="ORF">P5G49_14930</name>
</gene>
<dbReference type="Pfam" id="PF20769">
    <property type="entry name" value="YPEB_N"/>
    <property type="match status" value="1"/>
</dbReference>